<proteinExistence type="predicted"/>
<protein>
    <submittedName>
        <fullName evidence="1">Conjugal transfer pilus assembly protein TraW</fullName>
    </submittedName>
</protein>
<dbReference type="EMBL" id="JACIDX010000019">
    <property type="protein sequence ID" value="MBB3957121.1"/>
    <property type="molecule type" value="Genomic_DNA"/>
</dbReference>
<organism evidence="1 2">
    <name type="scientific">Novosphingobium sediminicola</name>
    <dbReference type="NCBI Taxonomy" id="563162"/>
    <lineage>
        <taxon>Bacteria</taxon>
        <taxon>Pseudomonadati</taxon>
        <taxon>Pseudomonadota</taxon>
        <taxon>Alphaproteobacteria</taxon>
        <taxon>Sphingomonadales</taxon>
        <taxon>Sphingomonadaceae</taxon>
        <taxon>Novosphingobium</taxon>
    </lineage>
</organism>
<keyword evidence="2" id="KW-1185">Reference proteome</keyword>
<comment type="caution">
    <text evidence="1">The sequence shown here is derived from an EMBL/GenBank/DDBJ whole genome shotgun (WGS) entry which is preliminary data.</text>
</comment>
<sequence length="219" mass="24070">MTTPASTATHGKGGRIRPRAFLPLWLLALALPGFAHGEVSKIGRTFPIAEADALSEIEGKVAAQPAGMASRFGPMRQWQALRSAPLAPATINRTRFSVPFHTLEEDIRLPDGKLLYAKGYTFNPLSYVTLSQRLIIVAPRDLDWAFARAKQSDFILLTAGGPKDGDAITLSRKKARALFILEPRVKERLGLTFAPVIVHQVGQRLQLDEYHLPPRRAGS</sequence>
<evidence type="ECO:0000313" key="1">
    <source>
        <dbReference type="EMBL" id="MBB3957121.1"/>
    </source>
</evidence>
<reference evidence="1 2" key="1">
    <citation type="submission" date="2020-08" db="EMBL/GenBank/DDBJ databases">
        <title>Genomic Encyclopedia of Type Strains, Phase IV (KMG-IV): sequencing the most valuable type-strain genomes for metagenomic binning, comparative biology and taxonomic classification.</title>
        <authorList>
            <person name="Goeker M."/>
        </authorList>
    </citation>
    <scope>NUCLEOTIDE SEQUENCE [LARGE SCALE GENOMIC DNA]</scope>
    <source>
        <strain evidence="1 2">DSM 27057</strain>
    </source>
</reference>
<dbReference type="Proteomes" id="UP000548867">
    <property type="component" value="Unassembled WGS sequence"/>
</dbReference>
<dbReference type="RefSeq" id="WP_246405093.1">
    <property type="nucleotide sequence ID" value="NZ_JACIDX010000019.1"/>
</dbReference>
<gene>
    <name evidence="1" type="ORF">GGR38_004095</name>
</gene>
<evidence type="ECO:0000313" key="2">
    <source>
        <dbReference type="Proteomes" id="UP000548867"/>
    </source>
</evidence>
<name>A0A7W6CIE7_9SPHN</name>
<accession>A0A7W6CIE7</accession>
<dbReference type="AlphaFoldDB" id="A0A7W6CIE7"/>